<dbReference type="EMBL" id="JAFMYU010000018">
    <property type="protein sequence ID" value="MBO0933267.1"/>
    <property type="molecule type" value="Genomic_DNA"/>
</dbReference>
<evidence type="ECO:0000256" key="4">
    <source>
        <dbReference type="ARBA" id="ARBA00023004"/>
    </source>
</evidence>
<keyword evidence="4 5" id="KW-0408">Iron</keyword>
<evidence type="ECO:0000256" key="5">
    <source>
        <dbReference type="PIRSR" id="PIRSR601486-1"/>
    </source>
</evidence>
<sequence>MMTLPDITTEADVALFVARFYERIRQDPDLGPIFNTVAQVDWPTHLPNIERFWSTMLLNTGTYTGNPMPVHFNLARKTPIRPAHFDQWLALFRQTLTEHFAGERTNEALLRAQGIATVMQGRLAGMDLLVEN</sequence>
<dbReference type="InterPro" id="IPR009050">
    <property type="entry name" value="Globin-like_sf"/>
</dbReference>
<dbReference type="Gene3D" id="1.10.490.10">
    <property type="entry name" value="Globins"/>
    <property type="match status" value="1"/>
</dbReference>
<dbReference type="CDD" id="cd08916">
    <property type="entry name" value="TrHb3_P"/>
    <property type="match status" value="1"/>
</dbReference>
<evidence type="ECO:0000313" key="7">
    <source>
        <dbReference type="Proteomes" id="UP000664795"/>
    </source>
</evidence>
<evidence type="ECO:0000313" key="6">
    <source>
        <dbReference type="EMBL" id="MBO0933267.1"/>
    </source>
</evidence>
<dbReference type="Pfam" id="PF01152">
    <property type="entry name" value="Bac_globin"/>
    <property type="match status" value="1"/>
</dbReference>
<reference evidence="6 7" key="1">
    <citation type="submission" date="2021-03" db="EMBL/GenBank/DDBJ databases">
        <title>Fibrella sp. HMF5036 genome sequencing and assembly.</title>
        <authorList>
            <person name="Kang H."/>
            <person name="Kim H."/>
            <person name="Bae S."/>
            <person name="Joh K."/>
        </authorList>
    </citation>
    <scope>NUCLEOTIDE SEQUENCE [LARGE SCALE GENOMIC DNA]</scope>
    <source>
        <strain evidence="6 7">HMF5036</strain>
    </source>
</reference>
<name>A0A939G6F1_9BACT</name>
<dbReference type="GO" id="GO:0019825">
    <property type="term" value="F:oxygen binding"/>
    <property type="evidence" value="ECO:0007669"/>
    <property type="project" value="InterPro"/>
</dbReference>
<feature type="binding site" description="distal binding residue" evidence="5">
    <location>
        <position position="71"/>
    </location>
    <ligand>
        <name>heme</name>
        <dbReference type="ChEBI" id="CHEBI:30413"/>
    </ligand>
    <ligandPart>
        <name>Fe</name>
        <dbReference type="ChEBI" id="CHEBI:18248"/>
    </ligandPart>
</feature>
<dbReference type="InterPro" id="IPR001486">
    <property type="entry name" value="Hemoglobin_trunc"/>
</dbReference>
<proteinExistence type="predicted"/>
<organism evidence="6 7">
    <name type="scientific">Fibrella aquatilis</name>
    <dbReference type="NCBI Taxonomy" id="2817059"/>
    <lineage>
        <taxon>Bacteria</taxon>
        <taxon>Pseudomonadati</taxon>
        <taxon>Bacteroidota</taxon>
        <taxon>Cytophagia</taxon>
        <taxon>Cytophagales</taxon>
        <taxon>Spirosomataceae</taxon>
        <taxon>Fibrella</taxon>
    </lineage>
</organism>
<evidence type="ECO:0000256" key="3">
    <source>
        <dbReference type="ARBA" id="ARBA00022723"/>
    </source>
</evidence>
<dbReference type="InterPro" id="IPR012292">
    <property type="entry name" value="Globin/Proto"/>
</dbReference>
<protein>
    <submittedName>
        <fullName evidence="6">Group III truncated hemoglobin</fullName>
    </submittedName>
</protein>
<keyword evidence="2 5" id="KW-0349">Heme</keyword>
<keyword evidence="3 5" id="KW-0479">Metal-binding</keyword>
<dbReference type="AlphaFoldDB" id="A0A939G6F1"/>
<dbReference type="Proteomes" id="UP000664795">
    <property type="component" value="Unassembled WGS sequence"/>
</dbReference>
<comment type="caution">
    <text evidence="6">The sequence shown here is derived from an EMBL/GenBank/DDBJ whole genome shotgun (WGS) entry which is preliminary data.</text>
</comment>
<dbReference type="GO" id="GO:0020037">
    <property type="term" value="F:heme binding"/>
    <property type="evidence" value="ECO:0007669"/>
    <property type="project" value="InterPro"/>
</dbReference>
<evidence type="ECO:0000256" key="2">
    <source>
        <dbReference type="ARBA" id="ARBA00022617"/>
    </source>
</evidence>
<dbReference type="SUPFAM" id="SSF46458">
    <property type="entry name" value="Globin-like"/>
    <property type="match status" value="1"/>
</dbReference>
<accession>A0A939G6F1</accession>
<keyword evidence="1" id="KW-0813">Transport</keyword>
<dbReference type="GO" id="GO:0046872">
    <property type="term" value="F:metal ion binding"/>
    <property type="evidence" value="ECO:0007669"/>
    <property type="project" value="UniProtKB-KW"/>
</dbReference>
<gene>
    <name evidence="6" type="ORF">J2I48_19810</name>
</gene>
<evidence type="ECO:0000256" key="1">
    <source>
        <dbReference type="ARBA" id="ARBA00022448"/>
    </source>
</evidence>
<keyword evidence="7" id="KW-1185">Reference proteome</keyword>